<protein>
    <submittedName>
        <fullName evidence="1">Uncharacterized protein</fullName>
    </submittedName>
</protein>
<keyword evidence="2" id="KW-1185">Reference proteome</keyword>
<dbReference type="RefSeq" id="WP_209974380.1">
    <property type="nucleotide sequence ID" value="NZ_JAGGLB010000016.1"/>
</dbReference>
<evidence type="ECO:0000313" key="1">
    <source>
        <dbReference type="EMBL" id="MBP1992933.1"/>
    </source>
</evidence>
<name>A0ABS4IZB1_9BACL</name>
<comment type="caution">
    <text evidence="1">The sequence shown here is derived from an EMBL/GenBank/DDBJ whole genome shotgun (WGS) entry which is preliminary data.</text>
</comment>
<evidence type="ECO:0000313" key="2">
    <source>
        <dbReference type="Proteomes" id="UP001519287"/>
    </source>
</evidence>
<gene>
    <name evidence="1" type="ORF">J2Z66_004550</name>
</gene>
<sequence>MGMESYFVRLRPKEDEHFPTNKADLIQKFIEAGLYVKMKKRDYLLEELFIMRIEENSESIGEITIEGCFSWFEKGLEQCFTKIQVINDQVGSIQPLKPDNTALQLSKDECILQIKQFYHDNYKHFLLRYGNVEIRSLPGKAFYDLRKIKSFFIRLFGST</sequence>
<organism evidence="1 2">
    <name type="scientific">Paenibacillus eucommiae</name>
    <dbReference type="NCBI Taxonomy" id="1355755"/>
    <lineage>
        <taxon>Bacteria</taxon>
        <taxon>Bacillati</taxon>
        <taxon>Bacillota</taxon>
        <taxon>Bacilli</taxon>
        <taxon>Bacillales</taxon>
        <taxon>Paenibacillaceae</taxon>
        <taxon>Paenibacillus</taxon>
    </lineage>
</organism>
<reference evidence="1 2" key="1">
    <citation type="submission" date="2021-03" db="EMBL/GenBank/DDBJ databases">
        <title>Genomic Encyclopedia of Type Strains, Phase IV (KMG-IV): sequencing the most valuable type-strain genomes for metagenomic binning, comparative biology and taxonomic classification.</title>
        <authorList>
            <person name="Goeker M."/>
        </authorList>
    </citation>
    <scope>NUCLEOTIDE SEQUENCE [LARGE SCALE GENOMIC DNA]</scope>
    <source>
        <strain evidence="1 2">DSM 26048</strain>
    </source>
</reference>
<dbReference type="EMBL" id="JAGGLB010000016">
    <property type="protein sequence ID" value="MBP1992933.1"/>
    <property type="molecule type" value="Genomic_DNA"/>
</dbReference>
<accession>A0ABS4IZB1</accession>
<proteinExistence type="predicted"/>
<dbReference type="Proteomes" id="UP001519287">
    <property type="component" value="Unassembled WGS sequence"/>
</dbReference>